<accession>A0ABR1MBE1</accession>
<protein>
    <submittedName>
        <fullName evidence="1">Uncharacterized protein</fullName>
    </submittedName>
</protein>
<dbReference type="Proteomes" id="UP001360953">
    <property type="component" value="Unassembled WGS sequence"/>
</dbReference>
<dbReference type="RefSeq" id="XP_066659844.1">
    <property type="nucleotide sequence ID" value="XM_066798769.1"/>
</dbReference>
<sequence length="177" mass="19439">MSRGDSSRTHAPATQKLASFVACRQPSCARPSRIGLLTKSATSLLRYKRRRQKICSSPVACCTLVLHRIRIQLPAVVVADRPVPLLFRAFKLPSLSPLRAWSRDRASHALPRALQGGEGTVMRGALLKFSFGARSFSMPRTSLSEKLHVRPAELQDGAVLQTEGGFSSQQLRTCICL</sequence>
<proteinExistence type="predicted"/>
<reference evidence="1 2" key="1">
    <citation type="submission" date="2024-04" db="EMBL/GenBank/DDBJ databases">
        <title>Phyllosticta paracitricarpa is synonymous to the EU quarantine fungus P. citricarpa based on phylogenomic analyses.</title>
        <authorList>
            <consortium name="Lawrence Berkeley National Laboratory"/>
            <person name="Van ingen-buijs V.A."/>
            <person name="Van westerhoven A.C."/>
            <person name="Haridas S."/>
            <person name="Skiadas P."/>
            <person name="Martin F."/>
            <person name="Groenewald J.Z."/>
            <person name="Crous P.W."/>
            <person name="Seidl M.F."/>
        </authorList>
    </citation>
    <scope>NUCLEOTIDE SEQUENCE [LARGE SCALE GENOMIC DNA]</scope>
    <source>
        <strain evidence="1 2">CPC 17464</strain>
    </source>
</reference>
<dbReference type="GeneID" id="92031675"/>
<keyword evidence="2" id="KW-1185">Reference proteome</keyword>
<organism evidence="1 2">
    <name type="scientific">Phyllosticta citribraziliensis</name>
    <dbReference type="NCBI Taxonomy" id="989973"/>
    <lineage>
        <taxon>Eukaryota</taxon>
        <taxon>Fungi</taxon>
        <taxon>Dikarya</taxon>
        <taxon>Ascomycota</taxon>
        <taxon>Pezizomycotina</taxon>
        <taxon>Dothideomycetes</taxon>
        <taxon>Dothideomycetes incertae sedis</taxon>
        <taxon>Botryosphaeriales</taxon>
        <taxon>Phyllostictaceae</taxon>
        <taxon>Phyllosticta</taxon>
    </lineage>
</organism>
<comment type="caution">
    <text evidence="1">The sequence shown here is derived from an EMBL/GenBank/DDBJ whole genome shotgun (WGS) entry which is preliminary data.</text>
</comment>
<dbReference type="EMBL" id="JBBPEH010000001">
    <property type="protein sequence ID" value="KAK7544609.1"/>
    <property type="molecule type" value="Genomic_DNA"/>
</dbReference>
<gene>
    <name evidence="1" type="ORF">J3D65DRAFT_610143</name>
</gene>
<name>A0ABR1MBE1_9PEZI</name>
<evidence type="ECO:0000313" key="2">
    <source>
        <dbReference type="Proteomes" id="UP001360953"/>
    </source>
</evidence>
<evidence type="ECO:0000313" key="1">
    <source>
        <dbReference type="EMBL" id="KAK7544609.1"/>
    </source>
</evidence>